<name>A0A4Q7N2T5_9BACT</name>
<organism evidence="9 10">
    <name type="scientific">Pseudobacter ginsenosidimutans</name>
    <dbReference type="NCBI Taxonomy" id="661488"/>
    <lineage>
        <taxon>Bacteria</taxon>
        <taxon>Pseudomonadati</taxon>
        <taxon>Bacteroidota</taxon>
        <taxon>Chitinophagia</taxon>
        <taxon>Chitinophagales</taxon>
        <taxon>Chitinophagaceae</taxon>
        <taxon>Pseudobacter</taxon>
    </lineage>
</organism>
<evidence type="ECO:0000256" key="2">
    <source>
        <dbReference type="ARBA" id="ARBA00005336"/>
    </source>
</evidence>
<dbReference type="PRINTS" id="PR00133">
    <property type="entry name" value="GLHYDRLASE3"/>
</dbReference>
<evidence type="ECO:0000256" key="6">
    <source>
        <dbReference type="ARBA" id="ARBA00023295"/>
    </source>
</evidence>
<dbReference type="SUPFAM" id="SSF51445">
    <property type="entry name" value="(Trans)glycosidases"/>
    <property type="match status" value="1"/>
</dbReference>
<evidence type="ECO:0000256" key="4">
    <source>
        <dbReference type="ARBA" id="ARBA00022729"/>
    </source>
</evidence>
<proteinExistence type="inferred from homology"/>
<comment type="caution">
    <text evidence="9">The sequence shown here is derived from an EMBL/GenBank/DDBJ whole genome shotgun (WGS) entry which is preliminary data.</text>
</comment>
<dbReference type="Gene3D" id="3.20.20.300">
    <property type="entry name" value="Glycoside hydrolase, family 3, N-terminal domain"/>
    <property type="match status" value="1"/>
</dbReference>
<dbReference type="GO" id="GO:0009251">
    <property type="term" value="P:glucan catabolic process"/>
    <property type="evidence" value="ECO:0007669"/>
    <property type="project" value="TreeGrafter"/>
</dbReference>
<dbReference type="EMBL" id="SGXA01000001">
    <property type="protein sequence ID" value="RZS74465.1"/>
    <property type="molecule type" value="Genomic_DNA"/>
</dbReference>
<dbReference type="InterPro" id="IPR001764">
    <property type="entry name" value="Glyco_hydro_3_N"/>
</dbReference>
<dbReference type="InterPro" id="IPR002772">
    <property type="entry name" value="Glyco_hydro_3_C"/>
</dbReference>
<dbReference type="InterPro" id="IPR036881">
    <property type="entry name" value="Glyco_hydro_3_C_sf"/>
</dbReference>
<comment type="similarity">
    <text evidence="2 7">Belongs to the glycosyl hydrolase 3 family.</text>
</comment>
<reference evidence="9 10" key="1">
    <citation type="submission" date="2019-02" db="EMBL/GenBank/DDBJ databases">
        <title>Genomic Encyclopedia of Type Strains, Phase IV (KMG-IV): sequencing the most valuable type-strain genomes for metagenomic binning, comparative biology and taxonomic classification.</title>
        <authorList>
            <person name="Goeker M."/>
        </authorList>
    </citation>
    <scope>NUCLEOTIDE SEQUENCE [LARGE SCALE GENOMIC DNA]</scope>
    <source>
        <strain evidence="9 10">DSM 18116</strain>
    </source>
</reference>
<dbReference type="AlphaFoldDB" id="A0A4Q7N2T5"/>
<keyword evidence="4" id="KW-0732">Signal</keyword>
<dbReference type="NCBIfam" id="NF011678">
    <property type="entry name" value="PRK15098.1"/>
    <property type="match status" value="1"/>
</dbReference>
<dbReference type="PROSITE" id="PS00775">
    <property type="entry name" value="GLYCOSYL_HYDROL_F3"/>
    <property type="match status" value="1"/>
</dbReference>
<dbReference type="SMART" id="SM01217">
    <property type="entry name" value="Fn3_like"/>
    <property type="match status" value="1"/>
</dbReference>
<evidence type="ECO:0000256" key="7">
    <source>
        <dbReference type="RuleBase" id="RU361161"/>
    </source>
</evidence>
<dbReference type="InterPro" id="IPR026891">
    <property type="entry name" value="Fn3-like"/>
</dbReference>
<dbReference type="FunFam" id="3.20.20.300:FF:000005">
    <property type="entry name" value="Periplasmic beta-glucosidase"/>
    <property type="match status" value="1"/>
</dbReference>
<dbReference type="PANTHER" id="PTHR30620">
    <property type="entry name" value="PERIPLASMIC BETA-GLUCOSIDASE-RELATED"/>
    <property type="match status" value="1"/>
</dbReference>
<dbReference type="RefSeq" id="WP_130538928.1">
    <property type="nucleotide sequence ID" value="NZ_CP042431.1"/>
</dbReference>
<dbReference type="InterPro" id="IPR019800">
    <property type="entry name" value="Glyco_hydro_3_AS"/>
</dbReference>
<dbReference type="OrthoDB" id="721009at2"/>
<keyword evidence="10" id="KW-1185">Reference proteome</keyword>
<protein>
    <recommendedName>
        <fullName evidence="3">beta-glucosidase</fullName>
        <ecNumber evidence="3">3.2.1.21</ecNumber>
    </recommendedName>
</protein>
<evidence type="ECO:0000313" key="10">
    <source>
        <dbReference type="Proteomes" id="UP000293874"/>
    </source>
</evidence>
<comment type="catalytic activity">
    <reaction evidence="1">
        <text>Hydrolysis of terminal, non-reducing beta-D-glucosyl residues with release of beta-D-glucose.</text>
        <dbReference type="EC" id="3.2.1.21"/>
    </reaction>
</comment>
<accession>A0A4Q7N2T5</accession>
<dbReference type="GO" id="GO:0008422">
    <property type="term" value="F:beta-glucosidase activity"/>
    <property type="evidence" value="ECO:0007669"/>
    <property type="project" value="UniProtKB-EC"/>
</dbReference>
<dbReference type="FunFam" id="2.60.40.10:FF:000495">
    <property type="entry name" value="Periplasmic beta-glucosidase"/>
    <property type="match status" value="1"/>
</dbReference>
<dbReference type="SUPFAM" id="SSF52279">
    <property type="entry name" value="Beta-D-glucan exohydrolase, C-terminal domain"/>
    <property type="match status" value="1"/>
</dbReference>
<dbReference type="Gene3D" id="3.40.50.1700">
    <property type="entry name" value="Glycoside hydrolase family 3 C-terminal domain"/>
    <property type="match status" value="1"/>
</dbReference>
<dbReference type="Pfam" id="PF14310">
    <property type="entry name" value="Fn3-like"/>
    <property type="match status" value="1"/>
</dbReference>
<dbReference type="InterPro" id="IPR013783">
    <property type="entry name" value="Ig-like_fold"/>
</dbReference>
<dbReference type="Proteomes" id="UP000293874">
    <property type="component" value="Unassembled WGS sequence"/>
</dbReference>
<evidence type="ECO:0000256" key="3">
    <source>
        <dbReference type="ARBA" id="ARBA00012744"/>
    </source>
</evidence>
<dbReference type="Pfam" id="PF00933">
    <property type="entry name" value="Glyco_hydro_3"/>
    <property type="match status" value="1"/>
</dbReference>
<dbReference type="InterPro" id="IPR051915">
    <property type="entry name" value="Cellulose_Degrad_GH3"/>
</dbReference>
<dbReference type="InterPro" id="IPR017853">
    <property type="entry name" value="GH"/>
</dbReference>
<dbReference type="Pfam" id="PF01915">
    <property type="entry name" value="Glyco_hydro_3_C"/>
    <property type="match status" value="1"/>
</dbReference>
<keyword evidence="6 7" id="KW-0326">Glycosidase</keyword>
<evidence type="ECO:0000259" key="8">
    <source>
        <dbReference type="SMART" id="SM01217"/>
    </source>
</evidence>
<gene>
    <name evidence="9" type="ORF">EV199_0313</name>
</gene>
<dbReference type="PANTHER" id="PTHR30620:SF16">
    <property type="entry name" value="LYSOSOMAL BETA GLUCOSIDASE"/>
    <property type="match status" value="1"/>
</dbReference>
<evidence type="ECO:0000256" key="5">
    <source>
        <dbReference type="ARBA" id="ARBA00022801"/>
    </source>
</evidence>
<evidence type="ECO:0000256" key="1">
    <source>
        <dbReference type="ARBA" id="ARBA00000448"/>
    </source>
</evidence>
<evidence type="ECO:0000313" key="9">
    <source>
        <dbReference type="EMBL" id="RZS74465.1"/>
    </source>
</evidence>
<keyword evidence="5 7" id="KW-0378">Hydrolase</keyword>
<sequence length="746" mass="81763">MIRFVPYALLICTMACSQTTEKPVYLRSDAKTEDRVTDLLKRMTVEEKAGQLNQLAGDLNTGPASGNADWQHKLEAIKNGQVGSMLNVVGAAKTRQVQEAALAGRLGIPLLFGYDVMHGYKTIFPIPLAEACSWELEQVERNHAVAAAESSSAGVHWTFGPMCDISDDPRWGRVMEGAGEDPWYGAQLAAARVKGLQGNLDTNHILACVKHFAAYGAVEGGKEYAYTDLSRVALWNKYMPPYKAAIDAGIATVMNGFTTFEGIPVTGNRYLVTDVLKNKWNFKGFVVSDWNSIGEMVNWGYAADKKDAAFKAISAGSMMDMETQAMVKFIPELVKEGKIQMKEIDDAVGRILYYKFKLGLFDNPFAYCNEAREKATLFSNENRKQSLEAAKRSIVLLKNENKVLPLKKEVKKIALIGLYASDKSHIFDFWKGQGNPNDAVSLQEGMAAAFGTSSISYSAGYVDLSTTTNKSLIAEAVAKTRSADIAVVNIGLSGDLAGEDRSLANIAIPADQVELLKELKKTGKPVIAVVSAGRPMILTEITDLCDAILYTWILGSESGNAIAQVLAGEYNPSGKTVMSFPKATGQIPVYYNHFKTGRPSTTDGKGNWYSRYRDVDNHPLYPFGFGLSYSHFTYSNLTLSDSILDNNHTLQVKVTITNDGDHDGEEVAQLYINDVAASIVRPVKELKGYQKIMLKKGESKTIQFTLGSSDLSFYDASGNSVVEPGKFEVFVGGNSRDVLQEQFWLK</sequence>
<dbReference type="EC" id="3.2.1.21" evidence="3"/>
<dbReference type="Gene3D" id="2.60.40.10">
    <property type="entry name" value="Immunoglobulins"/>
    <property type="match status" value="1"/>
</dbReference>
<dbReference type="InterPro" id="IPR036962">
    <property type="entry name" value="Glyco_hydro_3_N_sf"/>
</dbReference>
<feature type="domain" description="Fibronectin type III-like" evidence="8">
    <location>
        <begin position="666"/>
        <end position="735"/>
    </location>
</feature>